<evidence type="ECO:0000313" key="4">
    <source>
        <dbReference type="Proteomes" id="UP000257109"/>
    </source>
</evidence>
<accession>A0A371FPY7</accession>
<dbReference type="Pfam" id="PF25597">
    <property type="entry name" value="SH3_retrovirus"/>
    <property type="match status" value="1"/>
</dbReference>
<organism evidence="3 4">
    <name type="scientific">Mucuna pruriens</name>
    <name type="common">Velvet bean</name>
    <name type="synonym">Dolichos pruriens</name>
    <dbReference type="NCBI Taxonomy" id="157652"/>
    <lineage>
        <taxon>Eukaryota</taxon>
        <taxon>Viridiplantae</taxon>
        <taxon>Streptophyta</taxon>
        <taxon>Embryophyta</taxon>
        <taxon>Tracheophyta</taxon>
        <taxon>Spermatophyta</taxon>
        <taxon>Magnoliopsida</taxon>
        <taxon>eudicotyledons</taxon>
        <taxon>Gunneridae</taxon>
        <taxon>Pentapetalae</taxon>
        <taxon>rosids</taxon>
        <taxon>fabids</taxon>
        <taxon>Fabales</taxon>
        <taxon>Fabaceae</taxon>
        <taxon>Papilionoideae</taxon>
        <taxon>50 kb inversion clade</taxon>
        <taxon>NPAAA clade</taxon>
        <taxon>indigoferoid/millettioid clade</taxon>
        <taxon>Phaseoleae</taxon>
        <taxon>Mucuna</taxon>
    </lineage>
</organism>
<dbReference type="AlphaFoldDB" id="A0A371FPY7"/>
<proteinExistence type="predicted"/>
<keyword evidence="1" id="KW-0732">Signal</keyword>
<feature type="chain" id="PRO_5016794284" description="Retroviral polymerase SH3-like domain-containing protein" evidence="1">
    <location>
        <begin position="21"/>
        <end position="186"/>
    </location>
</feature>
<feature type="non-terminal residue" evidence="3">
    <location>
        <position position="1"/>
    </location>
</feature>
<protein>
    <recommendedName>
        <fullName evidence="2">Retroviral polymerase SH3-like domain-containing protein</fullName>
    </recommendedName>
</protein>
<feature type="domain" description="Retroviral polymerase SH3-like" evidence="2">
    <location>
        <begin position="28"/>
        <end position="77"/>
    </location>
</feature>
<dbReference type="OrthoDB" id="1436307at2759"/>
<reference evidence="3" key="1">
    <citation type="submission" date="2018-05" db="EMBL/GenBank/DDBJ databases">
        <title>Draft genome of Mucuna pruriens seed.</title>
        <authorList>
            <person name="Nnadi N.E."/>
            <person name="Vos R."/>
            <person name="Hasami M.H."/>
            <person name="Devisetty U.K."/>
            <person name="Aguiy J.C."/>
        </authorList>
    </citation>
    <scope>NUCLEOTIDE SEQUENCE [LARGE SCALE GENOMIC DNA]</scope>
    <source>
        <strain evidence="3">JCA_2017</strain>
    </source>
</reference>
<gene>
    <name evidence="3" type="ORF">CR513_39149</name>
</gene>
<dbReference type="Proteomes" id="UP000257109">
    <property type="component" value="Unassembled WGS sequence"/>
</dbReference>
<name>A0A371FPY7_MUCPR</name>
<evidence type="ECO:0000259" key="2">
    <source>
        <dbReference type="Pfam" id="PF25597"/>
    </source>
</evidence>
<feature type="signal peptide" evidence="1">
    <location>
        <begin position="1"/>
        <end position="20"/>
    </location>
</feature>
<dbReference type="InterPro" id="IPR057670">
    <property type="entry name" value="SH3_retrovirus"/>
</dbReference>
<comment type="caution">
    <text evidence="3">The sequence shown here is derived from an EMBL/GenBank/DDBJ whole genome shotgun (WGS) entry which is preliminary data.</text>
</comment>
<dbReference type="EMBL" id="QJKJ01008260">
    <property type="protein sequence ID" value="RDX80321.1"/>
    <property type="molecule type" value="Genomic_DNA"/>
</dbReference>
<sequence length="186" mass="21591">MRSHLIKSFMVIFLTWTVYRYMSSLVSHGTKFNPKTRKYVFLCYKPGVKGYVAYNVHSREILVSRDAVFYELVFPYAGASKSNSFPLWECLISPLLNSKPTYPSSYFIYRDTVISNHIYSTRTSLNLYFTRNYHCNSLSTSSILRPIQMHFSYDNLSPSHKAFALSLSTNVEPASFLEANKEQFHL</sequence>
<evidence type="ECO:0000313" key="3">
    <source>
        <dbReference type="EMBL" id="RDX80321.1"/>
    </source>
</evidence>
<evidence type="ECO:0000256" key="1">
    <source>
        <dbReference type="SAM" id="SignalP"/>
    </source>
</evidence>
<keyword evidence="4" id="KW-1185">Reference proteome</keyword>